<dbReference type="SUPFAM" id="SSF52833">
    <property type="entry name" value="Thioredoxin-like"/>
    <property type="match status" value="1"/>
</dbReference>
<dbReference type="AlphaFoldDB" id="A0A1W1BZF1"/>
<dbReference type="Pfam" id="PF00578">
    <property type="entry name" value="AhpC-TSA"/>
    <property type="match status" value="1"/>
</dbReference>
<sequence length="168" mass="18641">MKKIALLIVIASFFTILNASDDKMSISTVDGKKINIIGTEDGLKFPEFKNKVIFLEFFGHRCPPCLKSISHYKKLQAKYQDKLAIIAIEVQGLDNSGLKSFAVKKGINYEVVAQEKAGNLVRYIATRAEWQGAIPFLVVLDKKGNVQLVQAGMLPESALENLINKLSK</sequence>
<gene>
    <name evidence="2" type="ORF">MNB_SV-9-1170</name>
</gene>
<dbReference type="InterPro" id="IPR036249">
    <property type="entry name" value="Thioredoxin-like_sf"/>
</dbReference>
<dbReference type="CDD" id="cd02966">
    <property type="entry name" value="TlpA_like_family"/>
    <property type="match status" value="1"/>
</dbReference>
<accession>A0A1W1BZF1</accession>
<reference evidence="2" key="1">
    <citation type="submission" date="2016-10" db="EMBL/GenBank/DDBJ databases">
        <authorList>
            <person name="de Groot N.N."/>
        </authorList>
    </citation>
    <scope>NUCLEOTIDE SEQUENCE</scope>
</reference>
<dbReference type="PANTHER" id="PTHR42852">
    <property type="entry name" value="THIOL:DISULFIDE INTERCHANGE PROTEIN DSBE"/>
    <property type="match status" value="1"/>
</dbReference>
<feature type="domain" description="Thioredoxin" evidence="1">
    <location>
        <begin position="13"/>
        <end position="168"/>
    </location>
</feature>
<dbReference type="PANTHER" id="PTHR42852:SF13">
    <property type="entry name" value="PROTEIN DIPZ"/>
    <property type="match status" value="1"/>
</dbReference>
<name>A0A1W1BZF1_9ZZZZ</name>
<evidence type="ECO:0000313" key="2">
    <source>
        <dbReference type="EMBL" id="SFV58980.1"/>
    </source>
</evidence>
<dbReference type="Gene3D" id="3.40.30.10">
    <property type="entry name" value="Glutaredoxin"/>
    <property type="match status" value="1"/>
</dbReference>
<dbReference type="InterPro" id="IPR000866">
    <property type="entry name" value="AhpC/TSA"/>
</dbReference>
<proteinExistence type="predicted"/>
<protein>
    <submittedName>
        <fullName evidence="2">Thioredoxin</fullName>
    </submittedName>
</protein>
<organism evidence="2">
    <name type="scientific">hydrothermal vent metagenome</name>
    <dbReference type="NCBI Taxonomy" id="652676"/>
    <lineage>
        <taxon>unclassified sequences</taxon>
        <taxon>metagenomes</taxon>
        <taxon>ecological metagenomes</taxon>
    </lineage>
</organism>
<evidence type="ECO:0000259" key="1">
    <source>
        <dbReference type="PROSITE" id="PS51352"/>
    </source>
</evidence>
<dbReference type="GO" id="GO:0016491">
    <property type="term" value="F:oxidoreductase activity"/>
    <property type="evidence" value="ECO:0007669"/>
    <property type="project" value="InterPro"/>
</dbReference>
<dbReference type="InterPro" id="IPR013766">
    <property type="entry name" value="Thioredoxin_domain"/>
</dbReference>
<dbReference type="EMBL" id="FPHG01000037">
    <property type="protein sequence ID" value="SFV58980.1"/>
    <property type="molecule type" value="Genomic_DNA"/>
</dbReference>
<dbReference type="GO" id="GO:0016209">
    <property type="term" value="F:antioxidant activity"/>
    <property type="evidence" value="ECO:0007669"/>
    <property type="project" value="InterPro"/>
</dbReference>
<dbReference type="PROSITE" id="PS51352">
    <property type="entry name" value="THIOREDOXIN_2"/>
    <property type="match status" value="1"/>
</dbReference>
<dbReference type="InterPro" id="IPR050553">
    <property type="entry name" value="Thioredoxin_ResA/DsbE_sf"/>
</dbReference>